<dbReference type="Gene3D" id="1.20.1280.50">
    <property type="match status" value="1"/>
</dbReference>
<dbReference type="SUPFAM" id="SSF81383">
    <property type="entry name" value="F-box domain"/>
    <property type="match status" value="1"/>
</dbReference>
<dbReference type="PANTHER" id="PTHR35828">
    <property type="entry name" value="OS08G0203800 PROTEIN-RELATED"/>
    <property type="match status" value="1"/>
</dbReference>
<evidence type="ECO:0000313" key="2">
    <source>
        <dbReference type="EMBL" id="VAI80859.1"/>
    </source>
</evidence>
<dbReference type="Pfam" id="PF12937">
    <property type="entry name" value="F-box-like"/>
    <property type="match status" value="1"/>
</dbReference>
<dbReference type="EMBL" id="LT934123">
    <property type="protein sequence ID" value="VAI80859.1"/>
    <property type="molecule type" value="Genomic_DNA"/>
</dbReference>
<protein>
    <recommendedName>
        <fullName evidence="1">F-box domain-containing protein</fullName>
    </recommendedName>
</protein>
<proteinExistence type="predicted"/>
<gene>
    <name evidence="2" type="ORF">TRITD_7Av1G264400</name>
</gene>
<dbReference type="AlphaFoldDB" id="A0A9R0ZQ45"/>
<organism evidence="2 3">
    <name type="scientific">Triticum turgidum subsp. durum</name>
    <name type="common">Durum wheat</name>
    <name type="synonym">Triticum durum</name>
    <dbReference type="NCBI Taxonomy" id="4567"/>
    <lineage>
        <taxon>Eukaryota</taxon>
        <taxon>Viridiplantae</taxon>
        <taxon>Streptophyta</taxon>
        <taxon>Embryophyta</taxon>
        <taxon>Tracheophyta</taxon>
        <taxon>Spermatophyta</taxon>
        <taxon>Magnoliopsida</taxon>
        <taxon>Liliopsida</taxon>
        <taxon>Poales</taxon>
        <taxon>Poaceae</taxon>
        <taxon>BOP clade</taxon>
        <taxon>Pooideae</taxon>
        <taxon>Triticodae</taxon>
        <taxon>Triticeae</taxon>
        <taxon>Triticinae</taxon>
        <taxon>Triticum</taxon>
    </lineage>
</organism>
<accession>A0A9R0ZQ45</accession>
<dbReference type="PANTHER" id="PTHR35828:SF48">
    <property type="entry name" value="F-BOX DOMAIN-CONTAINING PROTEIN"/>
    <property type="match status" value="1"/>
</dbReference>
<sequence>MSLPEDMVCEVLARVKDEGDLFTCARTCRRWSCLAADVRRRRWPDHRSSFLSGFFIAKSSARSLFPTPASVFGRDRRLLRSFFPDAASGLLKRATPLAARHGLLLVRLPSSGALLHLAVCNLLAGSCDVLPPLESDWKYRDSGYAILTSADCSSNGEQKSSSSYSSGYSALFKVLVICSNSDHQPCTLHTFSYSEASWNMPTEIVFNPTKVGICGPFMHRNAVVCHGTAHWLFGWDFLPPYASRLHTIDVDAETCQVSLTKIVSPIIHNVHIYDEPQLSVAANGALSLIYMERPGNNVQGFRLKICTRKDDEKSEDDGPVGWLYSRVVELKPPNQIRAEGLHLTFLGEKGGTVVVRDNYMNFYTADLETGVMEKLIYHGRVSRWMFIPFEIYWPTF</sequence>
<name>A0A9R0ZQ45_TRITD</name>
<dbReference type="Proteomes" id="UP000324705">
    <property type="component" value="Chromosome 7A"/>
</dbReference>
<dbReference type="InterPro" id="IPR001810">
    <property type="entry name" value="F-box_dom"/>
</dbReference>
<evidence type="ECO:0000259" key="1">
    <source>
        <dbReference type="Pfam" id="PF12937"/>
    </source>
</evidence>
<dbReference type="OMA" id="MHRNAVV"/>
<dbReference type="InterPro" id="IPR036047">
    <property type="entry name" value="F-box-like_dom_sf"/>
</dbReference>
<reference evidence="2 3" key="1">
    <citation type="submission" date="2017-09" db="EMBL/GenBank/DDBJ databases">
        <authorList>
            <consortium name="International Durum Wheat Genome Sequencing Consortium (IDWGSC)"/>
            <person name="Milanesi L."/>
        </authorList>
    </citation>
    <scope>NUCLEOTIDE SEQUENCE [LARGE SCALE GENOMIC DNA]</scope>
    <source>
        <strain evidence="3">cv. Svevo</strain>
    </source>
</reference>
<keyword evidence="3" id="KW-1185">Reference proteome</keyword>
<feature type="domain" description="F-box" evidence="1">
    <location>
        <begin position="2"/>
        <end position="37"/>
    </location>
</feature>
<evidence type="ECO:0000313" key="3">
    <source>
        <dbReference type="Proteomes" id="UP000324705"/>
    </source>
</evidence>
<dbReference type="Gramene" id="TRITD7Av1G264400.1">
    <property type="protein sequence ID" value="TRITD7Av1G264400.1"/>
    <property type="gene ID" value="TRITD7Av1G264400"/>
</dbReference>